<protein>
    <submittedName>
        <fullName evidence="2">Uncharacterized protein YprB with RNaseH-like and TPR domain</fullName>
    </submittedName>
</protein>
<dbReference type="SUPFAM" id="SSF53098">
    <property type="entry name" value="Ribonuclease H-like"/>
    <property type="match status" value="1"/>
</dbReference>
<dbReference type="InterPro" id="IPR036397">
    <property type="entry name" value="RNaseH_sf"/>
</dbReference>
<dbReference type="Proteomes" id="UP001237207">
    <property type="component" value="Unassembled WGS sequence"/>
</dbReference>
<dbReference type="Gene3D" id="3.30.420.10">
    <property type="entry name" value="Ribonuclease H-like superfamily/Ribonuclease H"/>
    <property type="match status" value="1"/>
</dbReference>
<dbReference type="PANTHER" id="PTHR38462:SF1">
    <property type="entry name" value="YPRB RIBONUCLEASE H-LIKE DOMAIN-CONTAINING PROTEIN"/>
    <property type="match status" value="1"/>
</dbReference>
<dbReference type="Gene3D" id="1.25.40.10">
    <property type="entry name" value="Tetratricopeptide repeat domain"/>
    <property type="match status" value="1"/>
</dbReference>
<evidence type="ECO:0000313" key="3">
    <source>
        <dbReference type="Proteomes" id="UP001237207"/>
    </source>
</evidence>
<organism evidence="2 3">
    <name type="scientific">Oikeobacillus pervagus</name>
    <dbReference type="NCBI Taxonomy" id="1325931"/>
    <lineage>
        <taxon>Bacteria</taxon>
        <taxon>Bacillati</taxon>
        <taxon>Bacillota</taxon>
        <taxon>Bacilli</taxon>
        <taxon>Bacillales</taxon>
        <taxon>Bacillaceae</taxon>
        <taxon>Oikeobacillus</taxon>
    </lineage>
</organism>
<dbReference type="InterPro" id="IPR038720">
    <property type="entry name" value="YprB_RNase_H-like_dom"/>
</dbReference>
<gene>
    <name evidence="2" type="ORF">J2S13_000042</name>
</gene>
<keyword evidence="3" id="KW-1185">Reference proteome</keyword>
<accession>A0AAJ1WHT0</accession>
<evidence type="ECO:0000313" key="2">
    <source>
        <dbReference type="EMBL" id="MDQ0213648.1"/>
    </source>
</evidence>
<dbReference type="GO" id="GO:0003676">
    <property type="term" value="F:nucleic acid binding"/>
    <property type="evidence" value="ECO:0007669"/>
    <property type="project" value="InterPro"/>
</dbReference>
<evidence type="ECO:0000259" key="1">
    <source>
        <dbReference type="Pfam" id="PF13482"/>
    </source>
</evidence>
<dbReference type="InterPro" id="IPR011990">
    <property type="entry name" value="TPR-like_helical_dom_sf"/>
</dbReference>
<name>A0AAJ1WHT0_9BACI</name>
<sequence length="418" mass="49653">MALRNKLQRMKSHIIRHYEEEITPTPVMESTSLNIPFSDKWKKWDVQAYYFDQQYCLIREVIYPLDFQHGKYSFQHLNRVVEKWNDWDGVHPLSAKGLNVNELFFFDTETTGLGGGVGNTIFLLGHARVFENKVILRQHILPEPGNEIALYQSFLERVDYRTLVTYNGKSFDWPQLKTRHTLIRDHVPKLPAFGHFDLYHAARRLWKHKLESVKLANVEKDILQVGRKEDIPGYLAPMIYFDYVERKDPEGMFGILKHNEIDILSLISLYIHLSYQVLQLDTTQTSEEKLQVAKWFQYIGEYWKERIILEKMIGAKDKEKEVDRRAKFALAQNYKRNREYNKAVPLWHEMVGSEPNDEIHLDSCIELSKYYEHKEKNYPEALKFATKVLNSLEKKQDGHYQEIMKRVERLHVKIGKYE</sequence>
<dbReference type="RefSeq" id="WP_307255637.1">
    <property type="nucleotide sequence ID" value="NZ_JAUSUC010000001.1"/>
</dbReference>
<dbReference type="InterPro" id="IPR012337">
    <property type="entry name" value="RNaseH-like_sf"/>
</dbReference>
<reference evidence="2" key="1">
    <citation type="submission" date="2023-07" db="EMBL/GenBank/DDBJ databases">
        <title>Genomic Encyclopedia of Type Strains, Phase IV (KMG-IV): sequencing the most valuable type-strain genomes for metagenomic binning, comparative biology and taxonomic classification.</title>
        <authorList>
            <person name="Goeker M."/>
        </authorList>
    </citation>
    <scope>NUCLEOTIDE SEQUENCE</scope>
    <source>
        <strain evidence="2">DSM 23947</strain>
    </source>
</reference>
<dbReference type="AlphaFoldDB" id="A0AAJ1WHT0"/>
<feature type="domain" description="YprB ribonuclease H-like" evidence="1">
    <location>
        <begin position="105"/>
        <end position="273"/>
    </location>
</feature>
<comment type="caution">
    <text evidence="2">The sequence shown here is derived from an EMBL/GenBank/DDBJ whole genome shotgun (WGS) entry which is preliminary data.</text>
</comment>
<dbReference type="EMBL" id="JAUSUC010000001">
    <property type="protein sequence ID" value="MDQ0213648.1"/>
    <property type="molecule type" value="Genomic_DNA"/>
</dbReference>
<dbReference type="Pfam" id="PF13482">
    <property type="entry name" value="RNase_H_2"/>
    <property type="match status" value="1"/>
</dbReference>
<dbReference type="PANTHER" id="PTHR38462">
    <property type="entry name" value="EXONUCLEASE-LIKE PROTEIN"/>
    <property type="match status" value="1"/>
</dbReference>
<proteinExistence type="predicted"/>